<dbReference type="InterPro" id="IPR012340">
    <property type="entry name" value="NA-bd_OB-fold"/>
</dbReference>
<dbReference type="AlphaFoldDB" id="A0A0G0K0N8"/>
<evidence type="ECO:0000256" key="2">
    <source>
        <dbReference type="ARBA" id="ARBA00023172"/>
    </source>
</evidence>
<dbReference type="InterPro" id="IPR022572">
    <property type="entry name" value="DNA_rep/recomb_RecO_N"/>
</dbReference>
<protein>
    <submittedName>
        <fullName evidence="5">Repair protein RecO protein</fullName>
    </submittedName>
</protein>
<keyword evidence="3" id="KW-0234">DNA repair</keyword>
<dbReference type="Gene3D" id="2.40.50.140">
    <property type="entry name" value="Nucleic acid-binding proteins"/>
    <property type="match status" value="1"/>
</dbReference>
<name>A0A0G0K0N8_9BACT</name>
<accession>A0A0G0K0N8</accession>
<proteinExistence type="predicted"/>
<dbReference type="Proteomes" id="UP000033876">
    <property type="component" value="Unassembled WGS sequence"/>
</dbReference>
<dbReference type="GO" id="GO:0006302">
    <property type="term" value="P:double-strand break repair"/>
    <property type="evidence" value="ECO:0007669"/>
    <property type="project" value="TreeGrafter"/>
</dbReference>
<evidence type="ECO:0000259" key="4">
    <source>
        <dbReference type="Pfam" id="PF11967"/>
    </source>
</evidence>
<evidence type="ECO:0000313" key="6">
    <source>
        <dbReference type="Proteomes" id="UP000033876"/>
    </source>
</evidence>
<dbReference type="NCBIfam" id="TIGR00613">
    <property type="entry name" value="reco"/>
    <property type="match status" value="1"/>
</dbReference>
<gene>
    <name evidence="5" type="ORF">US50_C0058G0003</name>
</gene>
<dbReference type="EMBL" id="LBTF01000058">
    <property type="protein sequence ID" value="KKQ34196.1"/>
    <property type="molecule type" value="Genomic_DNA"/>
</dbReference>
<dbReference type="GO" id="GO:0006310">
    <property type="term" value="P:DNA recombination"/>
    <property type="evidence" value="ECO:0007669"/>
    <property type="project" value="UniProtKB-KW"/>
</dbReference>
<dbReference type="InterPro" id="IPR003717">
    <property type="entry name" value="RecO"/>
</dbReference>
<evidence type="ECO:0000313" key="5">
    <source>
        <dbReference type="EMBL" id="KKQ34196.1"/>
    </source>
</evidence>
<dbReference type="SUPFAM" id="SSF50249">
    <property type="entry name" value="Nucleic acid-binding proteins"/>
    <property type="match status" value="1"/>
</dbReference>
<sequence>MYPIHKTEGIILASKNIGEANRYFWIYTKDFGLVGATAQGVRKINSKLRFSLQDFSVINLEMVEGRQIWRITNAKLLIPGYQFSKDEKFFTLVNNICRLVMRLCQGEERNEKLFMHLKDIYSFFEKGNWKNDELKNFECVVVLRILESLGYIGDGKNISIFVTDVLSKEVIEKAGKSRHYLIEEINKSLKHSHL</sequence>
<evidence type="ECO:0000256" key="3">
    <source>
        <dbReference type="ARBA" id="ARBA00023204"/>
    </source>
</evidence>
<keyword evidence="1" id="KW-0227">DNA damage</keyword>
<dbReference type="GO" id="GO:0043590">
    <property type="term" value="C:bacterial nucleoid"/>
    <property type="evidence" value="ECO:0007669"/>
    <property type="project" value="TreeGrafter"/>
</dbReference>
<reference evidence="5 6" key="1">
    <citation type="journal article" date="2015" name="Nature">
        <title>rRNA introns, odd ribosomes, and small enigmatic genomes across a large radiation of phyla.</title>
        <authorList>
            <person name="Brown C.T."/>
            <person name="Hug L.A."/>
            <person name="Thomas B.C."/>
            <person name="Sharon I."/>
            <person name="Castelle C.J."/>
            <person name="Singh A."/>
            <person name="Wilkins M.J."/>
            <person name="Williams K.H."/>
            <person name="Banfield J.F."/>
        </authorList>
    </citation>
    <scope>NUCLEOTIDE SEQUENCE [LARGE SCALE GENOMIC DNA]</scope>
</reference>
<keyword evidence="2" id="KW-0233">DNA recombination</keyword>
<evidence type="ECO:0000256" key="1">
    <source>
        <dbReference type="ARBA" id="ARBA00022763"/>
    </source>
</evidence>
<dbReference type="PANTHER" id="PTHR33991:SF1">
    <property type="entry name" value="DNA REPAIR PROTEIN RECO"/>
    <property type="match status" value="1"/>
</dbReference>
<organism evidence="5 6">
    <name type="scientific">Candidatus Nomurabacteria bacterium GW2011_GWB1_37_5</name>
    <dbReference type="NCBI Taxonomy" id="1618742"/>
    <lineage>
        <taxon>Bacteria</taxon>
        <taxon>Candidatus Nomuraibacteriota</taxon>
    </lineage>
</organism>
<comment type="caution">
    <text evidence="5">The sequence shown here is derived from an EMBL/GenBank/DDBJ whole genome shotgun (WGS) entry which is preliminary data.</text>
</comment>
<feature type="domain" description="DNA replication/recombination mediator RecO N-terminal" evidence="4">
    <location>
        <begin position="4"/>
        <end position="77"/>
    </location>
</feature>
<dbReference type="Pfam" id="PF11967">
    <property type="entry name" value="RecO_N"/>
    <property type="match status" value="1"/>
</dbReference>
<dbReference type="PANTHER" id="PTHR33991">
    <property type="entry name" value="DNA REPAIR PROTEIN RECO"/>
    <property type="match status" value="1"/>
</dbReference>